<dbReference type="EC" id="2.8.3.5" evidence="3"/>
<protein>
    <recommendedName>
        <fullName evidence="3">Succinyl-CoA:3-ketoacid-coenzyme A transferase</fullName>
        <ecNumber evidence="3">2.8.3.5</ecNumber>
    </recommendedName>
</protein>
<dbReference type="PIRSF" id="PIRSF000858">
    <property type="entry name" value="SCOT-t"/>
    <property type="match status" value="1"/>
</dbReference>
<dbReference type="InterPro" id="IPR012791">
    <property type="entry name" value="3-oxoacid_CoA-transf_B"/>
</dbReference>
<dbReference type="InterPro" id="IPR037171">
    <property type="entry name" value="NagB/RpiA_transferase-like"/>
</dbReference>
<accession>A0A0D3KIS2</accession>
<comment type="pathway">
    <text evidence="3">Ketone metabolism; succinyl-CoA degradation; acetoacetyl-CoA from succinyl-CoA: step 1/1.</text>
</comment>
<reference evidence="4" key="2">
    <citation type="submission" date="2024-10" db="UniProtKB">
        <authorList>
            <consortium name="EnsemblProtists"/>
        </authorList>
    </citation>
    <scope>IDENTIFICATION</scope>
</reference>
<dbReference type="eggNOG" id="KOG3822">
    <property type="taxonomic scope" value="Eukaryota"/>
</dbReference>
<comment type="catalytic activity">
    <reaction evidence="3">
        <text>a 3-oxo acid + succinyl-CoA = a 3-oxoacyl-CoA + succinate</text>
        <dbReference type="Rhea" id="RHEA:24564"/>
        <dbReference type="ChEBI" id="CHEBI:30031"/>
        <dbReference type="ChEBI" id="CHEBI:35973"/>
        <dbReference type="ChEBI" id="CHEBI:57292"/>
        <dbReference type="ChEBI" id="CHEBI:90726"/>
        <dbReference type="EC" id="2.8.3.5"/>
    </reaction>
</comment>
<dbReference type="UniPathway" id="UPA00929">
    <property type="reaction ID" value="UER00894"/>
</dbReference>
<dbReference type="InterPro" id="IPR004165">
    <property type="entry name" value="CoA_trans_fam_I"/>
</dbReference>
<reference evidence="5" key="1">
    <citation type="journal article" date="2013" name="Nature">
        <title>Pan genome of the phytoplankton Emiliania underpins its global distribution.</title>
        <authorList>
            <person name="Read B.A."/>
            <person name="Kegel J."/>
            <person name="Klute M.J."/>
            <person name="Kuo A."/>
            <person name="Lefebvre S.C."/>
            <person name="Maumus F."/>
            <person name="Mayer C."/>
            <person name="Miller J."/>
            <person name="Monier A."/>
            <person name="Salamov A."/>
            <person name="Young J."/>
            <person name="Aguilar M."/>
            <person name="Claverie J.M."/>
            <person name="Frickenhaus S."/>
            <person name="Gonzalez K."/>
            <person name="Herman E.K."/>
            <person name="Lin Y.C."/>
            <person name="Napier J."/>
            <person name="Ogata H."/>
            <person name="Sarno A.F."/>
            <person name="Shmutz J."/>
            <person name="Schroeder D."/>
            <person name="de Vargas C."/>
            <person name="Verret F."/>
            <person name="von Dassow P."/>
            <person name="Valentin K."/>
            <person name="Van de Peer Y."/>
            <person name="Wheeler G."/>
            <person name="Dacks J.B."/>
            <person name="Delwiche C.F."/>
            <person name="Dyhrman S.T."/>
            <person name="Glockner G."/>
            <person name="John U."/>
            <person name="Richards T."/>
            <person name="Worden A.Z."/>
            <person name="Zhang X."/>
            <person name="Grigoriev I.V."/>
            <person name="Allen A.E."/>
            <person name="Bidle K."/>
            <person name="Borodovsky M."/>
            <person name="Bowler C."/>
            <person name="Brownlee C."/>
            <person name="Cock J.M."/>
            <person name="Elias M."/>
            <person name="Gladyshev V.N."/>
            <person name="Groth M."/>
            <person name="Guda C."/>
            <person name="Hadaegh A."/>
            <person name="Iglesias-Rodriguez M.D."/>
            <person name="Jenkins J."/>
            <person name="Jones B.M."/>
            <person name="Lawson T."/>
            <person name="Leese F."/>
            <person name="Lindquist E."/>
            <person name="Lobanov A."/>
            <person name="Lomsadze A."/>
            <person name="Malik S.B."/>
            <person name="Marsh M.E."/>
            <person name="Mackinder L."/>
            <person name="Mock T."/>
            <person name="Mueller-Roeber B."/>
            <person name="Pagarete A."/>
            <person name="Parker M."/>
            <person name="Probert I."/>
            <person name="Quesneville H."/>
            <person name="Raines C."/>
            <person name="Rensing S.A."/>
            <person name="Riano-Pachon D.M."/>
            <person name="Richier S."/>
            <person name="Rokitta S."/>
            <person name="Shiraiwa Y."/>
            <person name="Soanes D.M."/>
            <person name="van der Giezen M."/>
            <person name="Wahlund T.M."/>
            <person name="Williams B."/>
            <person name="Wilson W."/>
            <person name="Wolfe G."/>
            <person name="Wurch L.L."/>
        </authorList>
    </citation>
    <scope>NUCLEOTIDE SEQUENCE</scope>
</reference>
<dbReference type="PANTHER" id="PTHR13707">
    <property type="entry name" value="KETOACID-COENZYME A TRANSFERASE"/>
    <property type="match status" value="1"/>
</dbReference>
<dbReference type="Gene3D" id="3.40.1080.10">
    <property type="entry name" value="Glutaconate Coenzyme A-transferase"/>
    <property type="match status" value="2"/>
</dbReference>
<dbReference type="STRING" id="2903.R1DKW9"/>
<comment type="similarity">
    <text evidence="1 3">Belongs to the 3-oxoacid CoA-transferase family.</text>
</comment>
<dbReference type="KEGG" id="ehx:EMIHUDRAFT_71084"/>
<dbReference type="GeneID" id="17280928"/>
<dbReference type="EnsemblProtists" id="EOD35657">
    <property type="protein sequence ID" value="EOD35657"/>
    <property type="gene ID" value="EMIHUDRAFT_71084"/>
</dbReference>
<evidence type="ECO:0000313" key="4">
    <source>
        <dbReference type="EnsemblProtists" id="EOD35657"/>
    </source>
</evidence>
<dbReference type="SMART" id="SM00882">
    <property type="entry name" value="CoA_trans"/>
    <property type="match status" value="2"/>
</dbReference>
<proteinExistence type="inferred from homology"/>
<organism evidence="4 5">
    <name type="scientific">Emiliania huxleyi (strain CCMP1516)</name>
    <dbReference type="NCBI Taxonomy" id="280463"/>
    <lineage>
        <taxon>Eukaryota</taxon>
        <taxon>Haptista</taxon>
        <taxon>Haptophyta</taxon>
        <taxon>Prymnesiophyceae</taxon>
        <taxon>Isochrysidales</taxon>
        <taxon>Noelaerhabdaceae</taxon>
        <taxon>Emiliania</taxon>
    </lineage>
</organism>
<evidence type="ECO:0000256" key="2">
    <source>
        <dbReference type="ARBA" id="ARBA00022679"/>
    </source>
</evidence>
<dbReference type="Proteomes" id="UP000013827">
    <property type="component" value="Unassembled WGS sequence"/>
</dbReference>
<name>A0A0D3KIS2_EMIH1</name>
<dbReference type="HOGENOM" id="CLU_019942_1_3_1"/>
<evidence type="ECO:0000256" key="3">
    <source>
        <dbReference type="PIRNR" id="PIRNR000858"/>
    </source>
</evidence>
<evidence type="ECO:0000313" key="5">
    <source>
        <dbReference type="Proteomes" id="UP000013827"/>
    </source>
</evidence>
<dbReference type="OMA" id="GMGPHPT"/>
<dbReference type="GO" id="GO:0046952">
    <property type="term" value="P:ketone body catabolic process"/>
    <property type="evidence" value="ECO:0007669"/>
    <property type="project" value="InterPro"/>
</dbReference>
<dbReference type="GO" id="GO:0008260">
    <property type="term" value="F:succinyl-CoA:3-oxo-acid CoA-transferase activity"/>
    <property type="evidence" value="ECO:0007669"/>
    <property type="project" value="UniProtKB-EC"/>
</dbReference>
<keyword evidence="5" id="KW-1185">Reference proteome</keyword>
<dbReference type="PANTHER" id="PTHR13707:SF60">
    <property type="entry name" value="ACETATE COA-TRANSFERASE SUBUNIT ALPHA"/>
    <property type="match status" value="1"/>
</dbReference>
<evidence type="ECO:0000256" key="1">
    <source>
        <dbReference type="ARBA" id="ARBA00007154"/>
    </source>
</evidence>
<dbReference type="NCBIfam" id="TIGR02428">
    <property type="entry name" value="pcaJ_scoB_fam"/>
    <property type="match status" value="1"/>
</dbReference>
<dbReference type="RefSeq" id="XP_005788086.1">
    <property type="nucleotide sequence ID" value="XM_005788029.1"/>
</dbReference>
<dbReference type="InterPro" id="IPR014388">
    <property type="entry name" value="3-oxoacid_CoA-transferase"/>
</dbReference>
<dbReference type="Pfam" id="PF01144">
    <property type="entry name" value="CoA_trans"/>
    <property type="match status" value="2"/>
</dbReference>
<keyword evidence="2 3" id="KW-0808">Transferase</keyword>
<keyword evidence="3" id="KW-0496">Mitochondrion</keyword>
<dbReference type="PaxDb" id="2903-EOD35657"/>
<dbReference type="SUPFAM" id="SSF100950">
    <property type="entry name" value="NagB/RpiA/CoA transferase-like"/>
    <property type="match status" value="2"/>
</dbReference>
<comment type="function">
    <text evidence="3">Key enzyme for ketone body catabolism. Transfers the CoA moiety from succinate to acetoacetate. Formation of the enzyme-CoA intermediate proceeds via an unstable anhydride species formed between the carboxylate groups of the enzyme and substrate.</text>
</comment>
<sequence length="513" mass="54090">MRCRLLRSSCLLQRLHTRPQRPLSSKVVGSASEAVADVPAGATLLVGGFGLSGVPENLITALRDRACGGLTVVSSNVGTSERGLGLLFQTRQIAKVVSAYVGENDAFEQQFLNGEIEVELVPMGTLAERMRAAGAGIPAFFTKTGAGTWHHLGGMPQRYAPDGSRAVVQASEPKPSRAFAVPGGGGGETAEYVMEEALGGDFALVKAWKADTEGNLVYRKTARNHNPAIATAGRVTIAEVEEVVAAGELDPDEVHTPGIYVDRVVQGERMGVIERLTLADDPSTSTFSPRTKPADALRERIVKRAALELRDGDYVNLGIGMPTLISDYVPGAATSRREDINPRLGAGPFPLRGAEDCDLINAGKQTVTALPGASFFSADTSFAMIRGGHCDVTVLGTMEVAANGDMANYLIPGKLVKGMGGAMDLVSSGSKVIVTMEHTDRKGNPKVLPRCTLPLTGQRVVSLIITEKAVFEVKPDGAGLLLAEVGEGETVESVRAATAADFDVSDALRPMRQ</sequence>
<dbReference type="AlphaFoldDB" id="A0A0D3KIS2"/>